<dbReference type="EMBL" id="JACNIG010000115">
    <property type="protein sequence ID" value="MBC8431133.1"/>
    <property type="molecule type" value="Genomic_DNA"/>
</dbReference>
<dbReference type="PANTHER" id="PTHR36847:SF1">
    <property type="entry name" value="AMIDOLIGASE ENZYME"/>
    <property type="match status" value="1"/>
</dbReference>
<protein>
    <submittedName>
        <fullName evidence="1">Amidoligase family protein</fullName>
    </submittedName>
</protein>
<organism evidence="1 2">
    <name type="scientific">Candidatus Desulfatibia vada</name>
    <dbReference type="NCBI Taxonomy" id="2841696"/>
    <lineage>
        <taxon>Bacteria</taxon>
        <taxon>Pseudomonadati</taxon>
        <taxon>Thermodesulfobacteriota</taxon>
        <taxon>Desulfobacteria</taxon>
        <taxon>Desulfobacterales</taxon>
        <taxon>Desulfobacterales incertae sedis</taxon>
        <taxon>Candidatus Desulfatibia</taxon>
    </lineage>
</organism>
<sequence>MTEADLIALKLKTRYPMLQYLTDRTFGVEIEFFGLQYVAIPTNNGIIKPYNISSRGKDGRHMLDLIKDYKIPIGDDRESWHFEKDGSVRGKGHTKCGVELTSPILRGISDLVQVYQMFQFLSDIQGVDIDASCGLHVHHGVDPAKYNCAHLQHLVRIVHPFEKQFYLLIPGDRQNAETCRPMEIDVEAFLDICDGDTESVDCKIKRLWYSTENRCEEEAGNYTRYDKTRYHGLNLHSYWYRSTIEFRYHSAILHNIDEAMQWIIFTQFLVELSQGNAPNIYHYPKANKWVQTICDIYTDLGYESQIKTVSN</sequence>
<dbReference type="Proteomes" id="UP000605201">
    <property type="component" value="Unassembled WGS sequence"/>
</dbReference>
<proteinExistence type="predicted"/>
<evidence type="ECO:0000313" key="1">
    <source>
        <dbReference type="EMBL" id="MBC8431133.1"/>
    </source>
</evidence>
<dbReference type="AlphaFoldDB" id="A0A8J6NYX6"/>
<accession>A0A8J6NYX6</accession>
<gene>
    <name evidence="1" type="ORF">H8D96_04365</name>
</gene>
<reference evidence="1 2" key="1">
    <citation type="submission" date="2020-08" db="EMBL/GenBank/DDBJ databases">
        <title>Bridging the membrane lipid divide: bacteria of the FCB group superphylum have the potential to synthesize archaeal ether lipids.</title>
        <authorList>
            <person name="Villanueva L."/>
            <person name="Von Meijenfeldt F.A.B."/>
            <person name="Westbye A.B."/>
            <person name="Yadav S."/>
            <person name="Hopmans E.C."/>
            <person name="Dutilh B.E."/>
            <person name="Sinninghe Damste J.S."/>
        </authorList>
    </citation>
    <scope>NUCLEOTIDE SEQUENCE [LARGE SCALE GENOMIC DNA]</scope>
    <source>
        <strain evidence="1">NIOZ-UU17</strain>
    </source>
</reference>
<dbReference type="InterPro" id="IPR022025">
    <property type="entry name" value="Amidoligase_2"/>
</dbReference>
<dbReference type="PANTHER" id="PTHR36847">
    <property type="entry name" value="AMIDOLIGASE ENZYME"/>
    <property type="match status" value="1"/>
</dbReference>
<name>A0A8J6NYX6_9BACT</name>
<evidence type="ECO:0000313" key="2">
    <source>
        <dbReference type="Proteomes" id="UP000605201"/>
    </source>
</evidence>
<dbReference type="Pfam" id="PF12224">
    <property type="entry name" value="Amidoligase_2"/>
    <property type="match status" value="1"/>
</dbReference>
<comment type="caution">
    <text evidence="1">The sequence shown here is derived from an EMBL/GenBank/DDBJ whole genome shotgun (WGS) entry which is preliminary data.</text>
</comment>